<evidence type="ECO:0000256" key="5">
    <source>
        <dbReference type="ARBA" id="ARBA00022801"/>
    </source>
</evidence>
<feature type="domain" description="HNH nuclease" evidence="8">
    <location>
        <begin position="32"/>
        <end position="87"/>
    </location>
</feature>
<evidence type="ECO:0000256" key="1">
    <source>
        <dbReference type="ARBA" id="ARBA00006811"/>
    </source>
</evidence>
<keyword evidence="2" id="KW-0929">Antimicrobial</keyword>
<dbReference type="GO" id="GO:0016787">
    <property type="term" value="F:hydrolase activity"/>
    <property type="evidence" value="ECO:0007669"/>
    <property type="project" value="UniProtKB-KW"/>
</dbReference>
<dbReference type="Gene3D" id="3.90.540.10">
    <property type="entry name" value="Colicin/pyocin, DNase domain"/>
    <property type="match status" value="1"/>
</dbReference>
<protein>
    <submittedName>
        <fullName evidence="9">Colicin-E2</fullName>
        <ecNumber evidence="9">3.1.-.-</ecNumber>
    </submittedName>
</protein>
<gene>
    <name evidence="9" type="primary">col</name>
    <name evidence="9" type="ORF">NCTC10975_00920</name>
</gene>
<dbReference type="InterPro" id="IPR003060">
    <property type="entry name" value="Pyocin_killer"/>
</dbReference>
<dbReference type="EC" id="3.1.-.-" evidence="9"/>
<accession>A0A2X2BMU5</accession>
<keyword evidence="7" id="KW-0078">Bacteriocin</keyword>
<dbReference type="GO" id="GO:0005102">
    <property type="term" value="F:signaling receptor binding"/>
    <property type="evidence" value="ECO:0007669"/>
    <property type="project" value="InterPro"/>
</dbReference>
<dbReference type="Pfam" id="PF21431">
    <property type="entry name" value="Col-Pyo_DNase"/>
    <property type="match status" value="1"/>
</dbReference>
<proteinExistence type="inferred from homology"/>
<dbReference type="Proteomes" id="UP000251485">
    <property type="component" value="Unassembled WGS sequence"/>
</dbReference>
<evidence type="ECO:0000256" key="4">
    <source>
        <dbReference type="ARBA" id="ARBA00022759"/>
    </source>
</evidence>
<evidence type="ECO:0000256" key="3">
    <source>
        <dbReference type="ARBA" id="ARBA00022722"/>
    </source>
</evidence>
<comment type="similarity">
    <text evidence="1">Belongs to the colicin/pyosin nuclease family.</text>
</comment>
<dbReference type="InterPro" id="IPR037146">
    <property type="entry name" value="Colicin/pyocin_DNase_dom_sf"/>
</dbReference>
<dbReference type="GO" id="GO:0019835">
    <property type="term" value="P:cytolysis"/>
    <property type="evidence" value="ECO:0007669"/>
    <property type="project" value="InterPro"/>
</dbReference>
<keyword evidence="5 9" id="KW-0378">Hydrolase</keyword>
<name>A0A2X2BMU5_PROMI</name>
<dbReference type="GO" id="GO:0042742">
    <property type="term" value="P:defense response to bacterium"/>
    <property type="evidence" value="ECO:0007669"/>
    <property type="project" value="UniProtKB-KW"/>
</dbReference>
<dbReference type="GO" id="GO:0031640">
    <property type="term" value="P:killing of cells of another organism"/>
    <property type="evidence" value="ECO:0007669"/>
    <property type="project" value="UniProtKB-KW"/>
</dbReference>
<keyword evidence="6" id="KW-0044">Antibiotic</keyword>
<dbReference type="PRINTS" id="PR01300">
    <property type="entry name" value="PYOCINKILLER"/>
</dbReference>
<dbReference type="SMART" id="SM00507">
    <property type="entry name" value="HNHc"/>
    <property type="match status" value="1"/>
</dbReference>
<organism evidence="9 10">
    <name type="scientific">Proteus mirabilis</name>
    <dbReference type="NCBI Taxonomy" id="584"/>
    <lineage>
        <taxon>Bacteria</taxon>
        <taxon>Pseudomonadati</taxon>
        <taxon>Pseudomonadota</taxon>
        <taxon>Gammaproteobacteria</taxon>
        <taxon>Enterobacterales</taxon>
        <taxon>Morganellaceae</taxon>
        <taxon>Proteus</taxon>
    </lineage>
</organism>
<evidence type="ECO:0000313" key="9">
    <source>
        <dbReference type="EMBL" id="SPY94576.1"/>
    </source>
</evidence>
<keyword evidence="3" id="KW-0540">Nuclease</keyword>
<dbReference type="GO" id="GO:0004519">
    <property type="term" value="F:endonuclease activity"/>
    <property type="evidence" value="ECO:0007669"/>
    <property type="project" value="UniProtKB-KW"/>
</dbReference>
<evidence type="ECO:0000256" key="2">
    <source>
        <dbReference type="ARBA" id="ARBA00022529"/>
    </source>
</evidence>
<sequence length="93" mass="11113">MRDQKFNNFDEFRRKLWEEVSKDPELSKNFIQSNRTRMRNGLSPRARYKDSVGGRRSFELHHDKQISQGGEVYDIDNIRVATPKRHIDIHKGK</sequence>
<dbReference type="AlphaFoldDB" id="A0A2X2BMU5"/>
<dbReference type="EMBL" id="UAUE01000003">
    <property type="protein sequence ID" value="SPY94576.1"/>
    <property type="molecule type" value="Genomic_DNA"/>
</dbReference>
<evidence type="ECO:0000256" key="7">
    <source>
        <dbReference type="ARBA" id="ARBA00023048"/>
    </source>
</evidence>
<keyword evidence="4" id="KW-0255">Endonuclease</keyword>
<dbReference type="InterPro" id="IPR003615">
    <property type="entry name" value="HNH_nuc"/>
</dbReference>
<evidence type="ECO:0000256" key="6">
    <source>
        <dbReference type="ARBA" id="ARBA00023022"/>
    </source>
</evidence>
<evidence type="ECO:0000259" key="8">
    <source>
        <dbReference type="SMART" id="SM00507"/>
    </source>
</evidence>
<evidence type="ECO:0000313" key="10">
    <source>
        <dbReference type="Proteomes" id="UP000251485"/>
    </source>
</evidence>
<reference evidence="9 10" key="1">
    <citation type="submission" date="2018-06" db="EMBL/GenBank/DDBJ databases">
        <authorList>
            <consortium name="Pathogen Informatics"/>
            <person name="Doyle S."/>
        </authorList>
    </citation>
    <scope>NUCLEOTIDE SEQUENCE [LARGE SCALE GENOMIC DNA]</scope>
    <source>
        <strain evidence="9 10">NCTC10975</strain>
    </source>
</reference>
<dbReference type="SUPFAM" id="SSF54060">
    <property type="entry name" value="His-Me finger endonucleases"/>
    <property type="match status" value="1"/>
</dbReference>
<dbReference type="InterPro" id="IPR044925">
    <property type="entry name" value="His-Me_finger_sf"/>
</dbReference>